<reference evidence="2" key="1">
    <citation type="journal article" date="2014" name="Front. Microbiol.">
        <title>High frequency of phylogenetically diverse reductive dehalogenase-homologous genes in deep subseafloor sedimentary metagenomes.</title>
        <authorList>
            <person name="Kawai M."/>
            <person name="Futagami T."/>
            <person name="Toyoda A."/>
            <person name="Takaki Y."/>
            <person name="Nishi S."/>
            <person name="Hori S."/>
            <person name="Arai W."/>
            <person name="Tsubouchi T."/>
            <person name="Morono Y."/>
            <person name="Uchiyama I."/>
            <person name="Ito T."/>
            <person name="Fujiyama A."/>
            <person name="Inagaki F."/>
            <person name="Takami H."/>
        </authorList>
    </citation>
    <scope>NUCLEOTIDE SEQUENCE</scope>
    <source>
        <strain evidence="2">Expedition CK06-06</strain>
    </source>
</reference>
<proteinExistence type="predicted"/>
<dbReference type="EMBL" id="BARS01039739">
    <property type="protein sequence ID" value="GAG22372.1"/>
    <property type="molecule type" value="Genomic_DNA"/>
</dbReference>
<name>X0WGP9_9ZZZZ</name>
<sequence>MKIYDGTITVKVRHIFLGIAGLILISIFKYGVSWFNSFAFLFNLTYWFSCGI</sequence>
<evidence type="ECO:0000313" key="2">
    <source>
        <dbReference type="EMBL" id="GAG22372.1"/>
    </source>
</evidence>
<feature type="transmembrane region" description="Helical" evidence="1">
    <location>
        <begin position="12"/>
        <end position="32"/>
    </location>
</feature>
<gene>
    <name evidence="2" type="ORF">S01H1_60661</name>
</gene>
<keyword evidence="1" id="KW-1133">Transmembrane helix</keyword>
<accession>X0WGP9</accession>
<dbReference type="AlphaFoldDB" id="X0WGP9"/>
<keyword evidence="1" id="KW-0812">Transmembrane</keyword>
<organism evidence="2">
    <name type="scientific">marine sediment metagenome</name>
    <dbReference type="NCBI Taxonomy" id="412755"/>
    <lineage>
        <taxon>unclassified sequences</taxon>
        <taxon>metagenomes</taxon>
        <taxon>ecological metagenomes</taxon>
    </lineage>
</organism>
<evidence type="ECO:0000256" key="1">
    <source>
        <dbReference type="SAM" id="Phobius"/>
    </source>
</evidence>
<comment type="caution">
    <text evidence="2">The sequence shown here is derived from an EMBL/GenBank/DDBJ whole genome shotgun (WGS) entry which is preliminary data.</text>
</comment>
<protein>
    <submittedName>
        <fullName evidence="2">Uncharacterized protein</fullName>
    </submittedName>
</protein>
<keyword evidence="1" id="KW-0472">Membrane</keyword>